<dbReference type="GO" id="GO:1990281">
    <property type="term" value="C:efflux pump complex"/>
    <property type="evidence" value="ECO:0007669"/>
    <property type="project" value="TreeGrafter"/>
</dbReference>
<gene>
    <name evidence="4" type="ORF">MNBD_DELTA02-187</name>
</gene>
<dbReference type="Gene3D" id="2.40.30.170">
    <property type="match status" value="1"/>
</dbReference>
<dbReference type="InterPro" id="IPR006143">
    <property type="entry name" value="RND_pump_MFP"/>
</dbReference>
<feature type="region of interest" description="Disordered" evidence="2">
    <location>
        <begin position="404"/>
        <end position="634"/>
    </location>
</feature>
<evidence type="ECO:0000256" key="1">
    <source>
        <dbReference type="SAM" id="Coils"/>
    </source>
</evidence>
<name>A0A3B0VH61_9ZZZZ</name>
<feature type="coiled-coil region" evidence="1">
    <location>
        <begin position="160"/>
        <end position="187"/>
    </location>
</feature>
<evidence type="ECO:0000259" key="3">
    <source>
        <dbReference type="Pfam" id="PF25917"/>
    </source>
</evidence>
<dbReference type="GO" id="GO:0015562">
    <property type="term" value="F:efflux transmembrane transporter activity"/>
    <property type="evidence" value="ECO:0007669"/>
    <property type="project" value="TreeGrafter"/>
</dbReference>
<evidence type="ECO:0000256" key="2">
    <source>
        <dbReference type="SAM" id="MobiDB-lite"/>
    </source>
</evidence>
<organism evidence="4">
    <name type="scientific">hydrothermal vent metagenome</name>
    <dbReference type="NCBI Taxonomy" id="652676"/>
    <lineage>
        <taxon>unclassified sequences</taxon>
        <taxon>metagenomes</taxon>
        <taxon>ecological metagenomes</taxon>
    </lineage>
</organism>
<evidence type="ECO:0000313" key="4">
    <source>
        <dbReference type="EMBL" id="VAW38322.1"/>
    </source>
</evidence>
<dbReference type="Pfam" id="PF25917">
    <property type="entry name" value="BSH_RND"/>
    <property type="match status" value="1"/>
</dbReference>
<protein>
    <recommendedName>
        <fullName evidence="3">Multidrug resistance protein MdtA-like barrel-sandwich hybrid domain-containing protein</fullName>
    </recommendedName>
</protein>
<proteinExistence type="predicted"/>
<dbReference type="PANTHER" id="PTHR30469:SF12">
    <property type="entry name" value="MULTIDRUG RESISTANCE PROTEIN MDTA"/>
    <property type="match status" value="1"/>
</dbReference>
<dbReference type="InterPro" id="IPR058625">
    <property type="entry name" value="MdtA-like_BSH"/>
</dbReference>
<accession>A0A3B0VH61</accession>
<sequence length="634" mass="68577">MKFFKYSLRVLLPLAVLVISFFIARQIISGKKKVKLHAAPPVVSVVEAEPAVKSEFRVVVKSYGTVRARTESAVVPEVSGTVVEVSPNFRAGGFLNKGELILGLDPRNYEIEVALKEAELAKASQLLLEEEARAAIALRNWERLRGERVPTPLAAREPQLMSARAEFRAARAKLDRAELDLERTRILAPYSGRVLEKSVDLGEYVIAGNAAARIYAVDFVEIRLPLSARELEFVDIQGLGRWEAAQKTGEALRRGPAAEIIAVHRGKEYKWSARIVRSEGTIDEKSRQLFVVAEVSDPYGKKSSAARSGGFSAPPLKVGEFVEARIQGRLLRGVYVIPRRALREGAEVFIIKDGLLERRAVNVVWKDADNIVIDSGLKEGELVVTTPAVYMKAGKFKVVPAPSAVPAGWQSPATGDKSKQSKVITDKVAPAGKLKLPAGRQSPTTGKEPKQGKWALDKVIPTTKPTSPKLPVGRQSPATGKEPKQGKTTLGITLPITKSPSAVPAGRHSPATGDKQKQSKVITDKVAPAGKLKLPAGRQSPATGDKPKQSKWALDKVIPTTKPTSPKPPAKSQSPATGKEPKQGTTTLGITLPLKKPPSFQSGKALKVNGSSEASGWFIPAFDEKDQEDKEVVR</sequence>
<dbReference type="PANTHER" id="PTHR30469">
    <property type="entry name" value="MULTIDRUG RESISTANCE PROTEIN MDTA"/>
    <property type="match status" value="1"/>
</dbReference>
<keyword evidence="1" id="KW-0175">Coiled coil</keyword>
<dbReference type="SUPFAM" id="SSF111369">
    <property type="entry name" value="HlyD-like secretion proteins"/>
    <property type="match status" value="1"/>
</dbReference>
<reference evidence="4" key="1">
    <citation type="submission" date="2018-06" db="EMBL/GenBank/DDBJ databases">
        <authorList>
            <person name="Zhirakovskaya E."/>
        </authorList>
    </citation>
    <scope>NUCLEOTIDE SEQUENCE</scope>
</reference>
<dbReference type="Gene3D" id="1.10.287.470">
    <property type="entry name" value="Helix hairpin bin"/>
    <property type="match status" value="1"/>
</dbReference>
<dbReference type="EMBL" id="UOEZ01000069">
    <property type="protein sequence ID" value="VAW38322.1"/>
    <property type="molecule type" value="Genomic_DNA"/>
</dbReference>
<dbReference type="Gene3D" id="2.40.50.100">
    <property type="match status" value="1"/>
</dbReference>
<feature type="compositionally biased region" description="Low complexity" evidence="2">
    <location>
        <begin position="559"/>
        <end position="577"/>
    </location>
</feature>
<feature type="compositionally biased region" description="Polar residues" evidence="2">
    <location>
        <begin position="486"/>
        <end position="500"/>
    </location>
</feature>
<dbReference type="AlphaFoldDB" id="A0A3B0VH61"/>
<dbReference type="Gene3D" id="2.40.420.20">
    <property type="match status" value="1"/>
</dbReference>
<feature type="compositionally biased region" description="Basic and acidic residues" evidence="2">
    <location>
        <begin position="622"/>
        <end position="634"/>
    </location>
</feature>
<feature type="domain" description="Multidrug resistance protein MdtA-like barrel-sandwich hybrid" evidence="3">
    <location>
        <begin position="73"/>
        <end position="214"/>
    </location>
</feature>
<dbReference type="NCBIfam" id="TIGR01730">
    <property type="entry name" value="RND_mfp"/>
    <property type="match status" value="1"/>
</dbReference>